<dbReference type="EMBL" id="UGNY01000001">
    <property type="protein sequence ID" value="STX38797.1"/>
    <property type="molecule type" value="Genomic_DNA"/>
</dbReference>
<proteinExistence type="predicted"/>
<evidence type="ECO:0000313" key="1">
    <source>
        <dbReference type="EMBL" id="STX38797.1"/>
    </source>
</evidence>
<sequence length="123" mass="13935">MIGCIPDDEEGRKVFAQLMAQYEKVNTLGVTYRLHKNIVTEHYFDFENTIIQELQIQVDSINTSGARDWAAIKALCKAGLKGFGHLKLCLEQQVMSDHEPLDSYESPTSEKAFFDLIGIKLII</sequence>
<protein>
    <submittedName>
        <fullName evidence="1">Uncharacterized protein</fullName>
    </submittedName>
</protein>
<organism evidence="1 2">
    <name type="scientific">Legionella feeleii</name>
    <dbReference type="NCBI Taxonomy" id="453"/>
    <lineage>
        <taxon>Bacteria</taxon>
        <taxon>Pseudomonadati</taxon>
        <taxon>Pseudomonadota</taxon>
        <taxon>Gammaproteobacteria</taxon>
        <taxon>Legionellales</taxon>
        <taxon>Legionellaceae</taxon>
        <taxon>Legionella</taxon>
    </lineage>
</organism>
<accession>A0A378IUB3</accession>
<dbReference type="RefSeq" id="WP_115175468.1">
    <property type="nucleotide sequence ID" value="NZ_UGNY01000001.1"/>
</dbReference>
<reference evidence="1 2" key="1">
    <citation type="submission" date="2018-06" db="EMBL/GenBank/DDBJ databases">
        <authorList>
            <consortium name="Pathogen Informatics"/>
            <person name="Doyle S."/>
        </authorList>
    </citation>
    <scope>NUCLEOTIDE SEQUENCE [LARGE SCALE GENOMIC DNA]</scope>
    <source>
        <strain evidence="1 2">NCTC11978</strain>
    </source>
</reference>
<gene>
    <name evidence="1" type="ORF">NCTC11978_01986</name>
</gene>
<dbReference type="AlphaFoldDB" id="A0A378IUB3"/>
<evidence type="ECO:0000313" key="2">
    <source>
        <dbReference type="Proteomes" id="UP000254033"/>
    </source>
</evidence>
<dbReference type="Proteomes" id="UP000254033">
    <property type="component" value="Unassembled WGS sequence"/>
</dbReference>
<name>A0A378IUB3_9GAMM</name>